<proteinExistence type="predicted"/>
<dbReference type="Gene3D" id="2.120.10.30">
    <property type="entry name" value="TolB, C-terminal domain"/>
    <property type="match status" value="2"/>
</dbReference>
<dbReference type="SMART" id="SM00336">
    <property type="entry name" value="BBOX"/>
    <property type="match status" value="2"/>
</dbReference>
<evidence type="ECO:0000313" key="11">
    <source>
        <dbReference type="EMBL" id="KAK2190861.1"/>
    </source>
</evidence>
<dbReference type="InterPro" id="IPR000315">
    <property type="entry name" value="Znf_B-box"/>
</dbReference>
<feature type="domain" description="RING-type" evidence="9">
    <location>
        <begin position="20"/>
        <end position="61"/>
    </location>
</feature>
<comment type="caution">
    <text evidence="11">The sequence shown here is derived from an EMBL/GenBank/DDBJ whole genome shotgun (WGS) entry which is preliminary data.</text>
</comment>
<reference evidence="11" key="1">
    <citation type="journal article" date="2023" name="Mol. Biol. Evol.">
        <title>Third-Generation Sequencing Reveals the Adaptive Role of the Epigenome in Three Deep-Sea Polychaetes.</title>
        <authorList>
            <person name="Perez M."/>
            <person name="Aroh O."/>
            <person name="Sun Y."/>
            <person name="Lan Y."/>
            <person name="Juniper S.K."/>
            <person name="Young C.R."/>
            <person name="Angers B."/>
            <person name="Qian P.Y."/>
        </authorList>
    </citation>
    <scope>NUCLEOTIDE SEQUENCE</scope>
    <source>
        <strain evidence="11">R07B-5</strain>
    </source>
</reference>
<dbReference type="Pfam" id="PF00097">
    <property type="entry name" value="zf-C3HC4"/>
    <property type="match status" value="1"/>
</dbReference>
<dbReference type="PROSITE" id="PS00518">
    <property type="entry name" value="ZF_RING_1"/>
    <property type="match status" value="1"/>
</dbReference>
<dbReference type="Pfam" id="PF01436">
    <property type="entry name" value="NHL"/>
    <property type="match status" value="1"/>
</dbReference>
<evidence type="ECO:0000256" key="5">
    <source>
        <dbReference type="PROSITE-ProRule" id="PRU00024"/>
    </source>
</evidence>
<feature type="region of interest" description="Disordered" evidence="8">
    <location>
        <begin position="450"/>
        <end position="491"/>
    </location>
</feature>
<accession>A0AAD9P9T6</accession>
<dbReference type="InterPro" id="IPR017907">
    <property type="entry name" value="Znf_RING_CS"/>
</dbReference>
<dbReference type="SUPFAM" id="SSF57850">
    <property type="entry name" value="RING/U-box"/>
    <property type="match status" value="1"/>
</dbReference>
<keyword evidence="3 5" id="KW-0863">Zinc-finger</keyword>
<dbReference type="PROSITE" id="PS51125">
    <property type="entry name" value="NHL"/>
    <property type="match status" value="3"/>
</dbReference>
<evidence type="ECO:0000259" key="9">
    <source>
        <dbReference type="PROSITE" id="PS50089"/>
    </source>
</evidence>
<feature type="repeat" description="NHL" evidence="6">
    <location>
        <begin position="685"/>
        <end position="720"/>
    </location>
</feature>
<dbReference type="CDD" id="cd19757">
    <property type="entry name" value="Bbox1"/>
    <property type="match status" value="1"/>
</dbReference>
<evidence type="ECO:0000313" key="12">
    <source>
        <dbReference type="Proteomes" id="UP001209878"/>
    </source>
</evidence>
<dbReference type="InterPro" id="IPR001258">
    <property type="entry name" value="NHL_repeat"/>
</dbReference>
<evidence type="ECO:0000256" key="7">
    <source>
        <dbReference type="SAM" id="Coils"/>
    </source>
</evidence>
<dbReference type="SUPFAM" id="SSF57903">
    <property type="entry name" value="FYVE/PHD zinc finger"/>
    <property type="match status" value="1"/>
</dbReference>
<feature type="coiled-coil region" evidence="7">
    <location>
        <begin position="257"/>
        <end position="284"/>
    </location>
</feature>
<dbReference type="InterPro" id="IPR018957">
    <property type="entry name" value="Znf_C3HC4_RING-type"/>
</dbReference>
<evidence type="ECO:0000256" key="3">
    <source>
        <dbReference type="ARBA" id="ARBA00022771"/>
    </source>
</evidence>
<evidence type="ECO:0000259" key="10">
    <source>
        <dbReference type="PROSITE" id="PS50119"/>
    </source>
</evidence>
<gene>
    <name evidence="11" type="ORF">NP493_66g05040</name>
</gene>
<dbReference type="InterPro" id="IPR001841">
    <property type="entry name" value="Znf_RING"/>
</dbReference>
<dbReference type="Gene3D" id="3.30.160.60">
    <property type="entry name" value="Classic Zinc Finger"/>
    <property type="match status" value="1"/>
</dbReference>
<dbReference type="Gene3D" id="3.30.40.10">
    <property type="entry name" value="Zinc/RING finger domain, C3HC4 (zinc finger)"/>
    <property type="match status" value="1"/>
</dbReference>
<dbReference type="PROSITE" id="PS50119">
    <property type="entry name" value="ZF_BBOX"/>
    <property type="match status" value="1"/>
</dbReference>
<name>A0AAD9P9T6_RIDPI</name>
<dbReference type="AlphaFoldDB" id="A0AAD9P9T6"/>
<keyword evidence="1" id="KW-0479">Metal-binding</keyword>
<dbReference type="InterPro" id="IPR011011">
    <property type="entry name" value="Znf_FYVE_PHD"/>
</dbReference>
<evidence type="ECO:0000256" key="1">
    <source>
        <dbReference type="ARBA" id="ARBA00022723"/>
    </source>
</evidence>
<evidence type="ECO:0000256" key="6">
    <source>
        <dbReference type="PROSITE-ProRule" id="PRU00504"/>
    </source>
</evidence>
<keyword evidence="7" id="KW-0175">Coiled coil</keyword>
<keyword evidence="4" id="KW-0862">Zinc</keyword>
<keyword evidence="12" id="KW-1185">Reference proteome</keyword>
<protein>
    <submittedName>
        <fullName evidence="11">Uncharacterized protein</fullName>
    </submittedName>
</protein>
<dbReference type="GO" id="GO:0061630">
    <property type="term" value="F:ubiquitin protein ligase activity"/>
    <property type="evidence" value="ECO:0007669"/>
    <property type="project" value="TreeGrafter"/>
</dbReference>
<dbReference type="PROSITE" id="PS50089">
    <property type="entry name" value="ZF_RING_2"/>
    <property type="match status" value="1"/>
</dbReference>
<dbReference type="PANTHER" id="PTHR24104">
    <property type="entry name" value="E3 UBIQUITIN-PROTEIN LIGASE NHLRC1-RELATED"/>
    <property type="match status" value="1"/>
</dbReference>
<dbReference type="SMART" id="SM00184">
    <property type="entry name" value="RING"/>
    <property type="match status" value="1"/>
</dbReference>
<organism evidence="11 12">
    <name type="scientific">Ridgeia piscesae</name>
    <name type="common">Tubeworm</name>
    <dbReference type="NCBI Taxonomy" id="27915"/>
    <lineage>
        <taxon>Eukaryota</taxon>
        <taxon>Metazoa</taxon>
        <taxon>Spiralia</taxon>
        <taxon>Lophotrochozoa</taxon>
        <taxon>Annelida</taxon>
        <taxon>Polychaeta</taxon>
        <taxon>Sedentaria</taxon>
        <taxon>Canalipalpata</taxon>
        <taxon>Sabellida</taxon>
        <taxon>Siboglinidae</taxon>
        <taxon>Ridgeia</taxon>
    </lineage>
</organism>
<sequence>MASTSMHPESPSKLTDLLTCPVCLDTFDDPKTLLCLHSFCSKCLENCRHPYRRDITCPVCKRVTALSTMGVQGLQNDFRIQQIRDIVNSSVSQARNDDELMPEDGDQPTHACSLCQTEHTSTSATWHCIQCSLYFCGGCMKGKHDANPLFAGHHSVSIAEKDVCDVVFCKLHVDQSMRYFCQQCSVMLCTICTMQHDTSHRPEPLENGVVQKYQDQLQSMLDSTSSRLADIKNKTKYLETIKESHQKAFYEARTAIKERASKLVRRIREQEKSLQQEVQTQIEAKMKDSQVDLLADLKFHSANVEALNAEVLAVIRGSPHMCLLAHDDLVARMKAVHDFSLPAIAKSKAKSGISVRFVHGEDSVDMLLGSIQECSITEQQNAEHVTTSSFSASSCSKQPPVQRRASSILNALSPTGKGDLKLSKVKVIGKHPERSSPNSTINVDELIGSTSNETEEPTPAYPASPSYPASPAYPASPTAGSPSSACLELSPGRVDHRPRLLLKLDQIGGWPGKIMPPSSVAFLQDGNIVVAECENRLQIFNQSGQSVKIIGWGKVKPESVTVSREGHIAITDKQERCVKVFGIDGECRAVWGKGLFGMPASVAAAPHGNYVVTDIDRHHVTVHNADGTLLTQFGSWGTGDYQFNDPRYVAVDHNENIIISDSGNLCIKVFDKSGVFVRKFQLARGNQGQLCRPQGVAVDEDGNILVADRDNHRICAFNNSGVFLMNVLTKLDGIRHPSHITMDSAGMLAVVESHNGFLTKDPHHAVKLYKINVVF</sequence>
<keyword evidence="2" id="KW-0677">Repeat</keyword>
<dbReference type="InterPro" id="IPR050952">
    <property type="entry name" value="TRIM-NHL_E3_ligases"/>
</dbReference>
<dbReference type="EMBL" id="JAODUO010000066">
    <property type="protein sequence ID" value="KAK2190861.1"/>
    <property type="molecule type" value="Genomic_DNA"/>
</dbReference>
<feature type="repeat" description="NHL" evidence="6">
    <location>
        <begin position="501"/>
        <end position="543"/>
    </location>
</feature>
<evidence type="ECO:0000256" key="2">
    <source>
        <dbReference type="ARBA" id="ARBA00022737"/>
    </source>
</evidence>
<dbReference type="InterPro" id="IPR013083">
    <property type="entry name" value="Znf_RING/FYVE/PHD"/>
</dbReference>
<dbReference type="GO" id="GO:0008270">
    <property type="term" value="F:zinc ion binding"/>
    <property type="evidence" value="ECO:0007669"/>
    <property type="project" value="UniProtKB-KW"/>
</dbReference>
<dbReference type="GO" id="GO:0000209">
    <property type="term" value="P:protein polyubiquitination"/>
    <property type="evidence" value="ECO:0007669"/>
    <property type="project" value="TreeGrafter"/>
</dbReference>
<dbReference type="GO" id="GO:0043161">
    <property type="term" value="P:proteasome-mediated ubiquitin-dependent protein catabolic process"/>
    <property type="evidence" value="ECO:0007669"/>
    <property type="project" value="TreeGrafter"/>
</dbReference>
<dbReference type="InterPro" id="IPR011042">
    <property type="entry name" value="6-blade_b-propeller_TolB-like"/>
</dbReference>
<feature type="compositionally biased region" description="Low complexity" evidence="8">
    <location>
        <begin position="457"/>
        <end position="485"/>
    </location>
</feature>
<dbReference type="SUPFAM" id="SSF57845">
    <property type="entry name" value="B-box zinc-binding domain"/>
    <property type="match status" value="1"/>
</dbReference>
<evidence type="ECO:0000256" key="4">
    <source>
        <dbReference type="ARBA" id="ARBA00022833"/>
    </source>
</evidence>
<feature type="domain" description="B box-type" evidence="10">
    <location>
        <begin position="164"/>
        <end position="205"/>
    </location>
</feature>
<dbReference type="CDD" id="cd05819">
    <property type="entry name" value="NHL"/>
    <property type="match status" value="1"/>
</dbReference>
<evidence type="ECO:0000256" key="8">
    <source>
        <dbReference type="SAM" id="MobiDB-lite"/>
    </source>
</evidence>
<dbReference type="Proteomes" id="UP001209878">
    <property type="component" value="Unassembled WGS sequence"/>
</dbReference>
<dbReference type="SUPFAM" id="SSF101898">
    <property type="entry name" value="NHL repeat"/>
    <property type="match status" value="1"/>
</dbReference>
<feature type="repeat" description="NHL" evidence="6">
    <location>
        <begin position="630"/>
        <end position="673"/>
    </location>
</feature>
<dbReference type="PANTHER" id="PTHR24104:SF59">
    <property type="entry name" value="TRIPARTITE MOTIF-CONTAINING PROTEIN 2-LIKE"/>
    <property type="match status" value="1"/>
</dbReference>
<dbReference type="Gene3D" id="4.10.830.40">
    <property type="match status" value="1"/>
</dbReference>